<dbReference type="InterPro" id="IPR005019">
    <property type="entry name" value="Adenine_glyco"/>
</dbReference>
<dbReference type="Gene3D" id="1.10.340.30">
    <property type="entry name" value="Hypothetical protein, domain 2"/>
    <property type="match status" value="1"/>
</dbReference>
<dbReference type="InterPro" id="IPR011257">
    <property type="entry name" value="DNA_glycosylase"/>
</dbReference>
<proteinExistence type="predicted"/>
<dbReference type="OrthoDB" id="9807664at2"/>
<dbReference type="InterPro" id="IPR052891">
    <property type="entry name" value="DNA-3mA_glycosylase"/>
</dbReference>
<dbReference type="Pfam" id="PF03352">
    <property type="entry name" value="Adenine_glyco"/>
    <property type="match status" value="1"/>
</dbReference>
<dbReference type="GO" id="GO:0046872">
    <property type="term" value="F:metal ion binding"/>
    <property type="evidence" value="ECO:0007669"/>
    <property type="project" value="UniProtKB-KW"/>
</dbReference>
<evidence type="ECO:0000313" key="2">
    <source>
        <dbReference type="EMBL" id="OUQ35578.1"/>
    </source>
</evidence>
<keyword evidence="1" id="KW-0479">Metal-binding</keyword>
<comment type="caution">
    <text evidence="2">The sequence shown here is derived from an EMBL/GenBank/DDBJ whole genome shotgun (WGS) entry which is preliminary data.</text>
</comment>
<dbReference type="GO" id="GO:0008725">
    <property type="term" value="F:DNA-3-methyladenine glycosylase activity"/>
    <property type="evidence" value="ECO:0007669"/>
    <property type="project" value="InterPro"/>
</dbReference>
<evidence type="ECO:0000313" key="3">
    <source>
        <dbReference type="Proteomes" id="UP000195305"/>
    </source>
</evidence>
<dbReference type="PANTHER" id="PTHR30037">
    <property type="entry name" value="DNA-3-METHYLADENINE GLYCOSYLASE 1"/>
    <property type="match status" value="1"/>
</dbReference>
<evidence type="ECO:0000256" key="1">
    <source>
        <dbReference type="PIRSR" id="PIRSR605019-1"/>
    </source>
</evidence>
<keyword evidence="1" id="KW-0862">Zinc</keyword>
<protein>
    <submittedName>
        <fullName evidence="2">DNA-3-methyladenine glycosylase</fullName>
    </submittedName>
</protein>
<dbReference type="RefSeq" id="WP_087357393.1">
    <property type="nucleotide sequence ID" value="NZ_NFLJ01000007.1"/>
</dbReference>
<sequence length="181" mass="21463">MKRCQWAYNERLMKYHDEVWGKPEHDERQLYKMLILEGLQAGLSWDIILKKEGLYDQALDHFDYHLIASYDDDKYQTLMQTEGLIKNKLKMKAIIKNAKAFLEIQKQYGSFDTFIWSYVDNQPIQHHYQSSKDVPSFDDLSAQISKDLKKHGFSFVGPTIIYSYLQAIGIYNDHEINCDFY</sequence>
<name>A0A1Y4T078_9FIRM</name>
<keyword evidence="3" id="KW-1185">Reference proteome</keyword>
<dbReference type="EMBL" id="NFLJ01000007">
    <property type="protein sequence ID" value="OUQ35578.1"/>
    <property type="molecule type" value="Genomic_DNA"/>
</dbReference>
<dbReference type="SUPFAM" id="SSF48150">
    <property type="entry name" value="DNA-glycosylase"/>
    <property type="match status" value="1"/>
</dbReference>
<feature type="binding site" evidence="1">
    <location>
        <position position="4"/>
    </location>
    <ligand>
        <name>Zn(2+)</name>
        <dbReference type="ChEBI" id="CHEBI:29105"/>
    </ligand>
</feature>
<dbReference type="GO" id="GO:0006284">
    <property type="term" value="P:base-excision repair"/>
    <property type="evidence" value="ECO:0007669"/>
    <property type="project" value="InterPro"/>
</dbReference>
<gene>
    <name evidence="2" type="ORF">B5E75_03480</name>
</gene>
<reference evidence="2 3" key="1">
    <citation type="journal article" date="2018" name="BMC Genomics">
        <title>Whole genome sequencing and function prediction of 133 gut anaerobes isolated from chicken caecum in pure cultures.</title>
        <authorList>
            <person name="Medvecky M."/>
            <person name="Cejkova D."/>
            <person name="Polansky O."/>
            <person name="Karasova D."/>
            <person name="Kubasova T."/>
            <person name="Cizek A."/>
            <person name="Rychlik I."/>
        </authorList>
    </citation>
    <scope>NUCLEOTIDE SEQUENCE [LARGE SCALE GENOMIC DNA]</scope>
    <source>
        <strain evidence="2 3">An13</strain>
    </source>
</reference>
<feature type="binding site" evidence="1">
    <location>
        <position position="174"/>
    </location>
    <ligand>
        <name>Zn(2+)</name>
        <dbReference type="ChEBI" id="CHEBI:29105"/>
    </ligand>
</feature>
<feature type="binding site" evidence="1">
    <location>
        <position position="178"/>
    </location>
    <ligand>
        <name>Zn(2+)</name>
        <dbReference type="ChEBI" id="CHEBI:29105"/>
    </ligand>
</feature>
<dbReference type="AlphaFoldDB" id="A0A1Y4T078"/>
<dbReference type="Proteomes" id="UP000195305">
    <property type="component" value="Unassembled WGS sequence"/>
</dbReference>
<dbReference type="PANTHER" id="PTHR30037:SF4">
    <property type="entry name" value="DNA-3-METHYLADENINE GLYCOSYLASE I"/>
    <property type="match status" value="1"/>
</dbReference>
<feature type="binding site" evidence="1">
    <location>
        <position position="16"/>
    </location>
    <ligand>
        <name>Zn(2+)</name>
        <dbReference type="ChEBI" id="CHEBI:29105"/>
    </ligand>
</feature>
<organism evidence="2 3">
    <name type="scientific">Massilimicrobiota timonensis</name>
    <dbReference type="NCBI Taxonomy" id="1776392"/>
    <lineage>
        <taxon>Bacteria</taxon>
        <taxon>Bacillati</taxon>
        <taxon>Bacillota</taxon>
        <taxon>Erysipelotrichia</taxon>
        <taxon>Erysipelotrichales</taxon>
        <taxon>Erysipelotrichaceae</taxon>
        <taxon>Massilimicrobiota</taxon>
    </lineage>
</organism>
<accession>A0A1Y4T078</accession>